<evidence type="ECO:0000259" key="4">
    <source>
        <dbReference type="Pfam" id="PF09972"/>
    </source>
</evidence>
<evidence type="ECO:0000256" key="3">
    <source>
        <dbReference type="SAM" id="SignalP"/>
    </source>
</evidence>
<evidence type="ECO:0000313" key="6">
    <source>
        <dbReference type="EMBL" id="MBB4911431.1"/>
    </source>
</evidence>
<dbReference type="Pfam" id="PF20990">
    <property type="entry name" value="DUF2207_C"/>
    <property type="match status" value="1"/>
</dbReference>
<sequence length="586" mass="61450">MLAKWGIPAAALAACALVGLASGAGAEEQPTLPSVPAPPSAVPTLKWPSGNPPPSGDLGDLKPTKPSEPTSAGNRPPIGRPLLPESINIALKVERDGSLSVTEQVFVQARKTMTRHAPLRIQAGDDRDRVFSIRDVRVDGNGSTEVTGDQFVMTLGEGATTVTYTVDGAVTDVAGHQEVRWQVASGWDTKVRLLRASFIAPDQPESVVCLAGAFGSDSPCRSALTDSSQVLRVVQEGLPAGERVDLTVTLPAGTVGANARFDDIGTASAFALTTTSGVGLGALVLLLIGGFVLLWLARGRDARALAGDVGSVELLMTGDGGRVAFASPDGVLPGQVGTVVDERVDVADVTATVVDLAVRNYLSVRETGPTPGTEWVLVRRNPPDAALTDYERAVYQQVLGDAAEVPLTALRVDLTVIREALYTDVVKRQWFVRRPDHDRSLWSLVGVLLAVVGVAATVVLALTVGHALLGLALVVGGLGLALGARLMPARTKRGSVLVQQVRGLLNYLRTTDAATIPAADREMVLSRSLPYAVVLGEVDGWVRGFTDLDSGADGTPGIYWYESGDSSEFPARFAAFLLALDSALAR</sequence>
<feature type="transmembrane region" description="Helical" evidence="2">
    <location>
        <begin position="278"/>
        <end position="297"/>
    </location>
</feature>
<evidence type="ECO:0008006" key="8">
    <source>
        <dbReference type="Google" id="ProtNLM"/>
    </source>
</evidence>
<feature type="region of interest" description="Disordered" evidence="1">
    <location>
        <begin position="26"/>
        <end position="81"/>
    </location>
</feature>
<keyword evidence="7" id="KW-1185">Reference proteome</keyword>
<feature type="transmembrane region" description="Helical" evidence="2">
    <location>
        <begin position="468"/>
        <end position="487"/>
    </location>
</feature>
<feature type="chain" id="PRO_5030668050" description="Membrane protein DUF2207" evidence="3">
    <location>
        <begin position="27"/>
        <end position="586"/>
    </location>
</feature>
<gene>
    <name evidence="6" type="ORF">FHR82_007691</name>
</gene>
<dbReference type="AlphaFoldDB" id="A0A7W7VID9"/>
<dbReference type="InterPro" id="IPR048389">
    <property type="entry name" value="YciQ-like_C"/>
</dbReference>
<keyword evidence="2" id="KW-0472">Membrane</keyword>
<dbReference type="Proteomes" id="UP000520767">
    <property type="component" value="Unassembled WGS sequence"/>
</dbReference>
<dbReference type="PROSITE" id="PS51257">
    <property type="entry name" value="PROKAR_LIPOPROTEIN"/>
    <property type="match status" value="1"/>
</dbReference>
<comment type="caution">
    <text evidence="6">The sequence shown here is derived from an EMBL/GenBank/DDBJ whole genome shotgun (WGS) entry which is preliminary data.</text>
</comment>
<organism evidence="6 7">
    <name type="scientific">Actinophytocola algeriensis</name>
    <dbReference type="NCBI Taxonomy" id="1768010"/>
    <lineage>
        <taxon>Bacteria</taxon>
        <taxon>Bacillati</taxon>
        <taxon>Actinomycetota</taxon>
        <taxon>Actinomycetes</taxon>
        <taxon>Pseudonocardiales</taxon>
        <taxon>Pseudonocardiaceae</taxon>
    </lineage>
</organism>
<feature type="transmembrane region" description="Helical" evidence="2">
    <location>
        <begin position="441"/>
        <end position="462"/>
    </location>
</feature>
<name>A0A7W7VID9_9PSEU</name>
<reference evidence="6 7" key="1">
    <citation type="submission" date="2020-08" db="EMBL/GenBank/DDBJ databases">
        <title>Genomic Encyclopedia of Type Strains, Phase III (KMG-III): the genomes of soil and plant-associated and newly described type strains.</title>
        <authorList>
            <person name="Whitman W."/>
        </authorList>
    </citation>
    <scope>NUCLEOTIDE SEQUENCE [LARGE SCALE GENOMIC DNA]</scope>
    <source>
        <strain evidence="6 7">CECT 8960</strain>
    </source>
</reference>
<keyword evidence="2" id="KW-0812">Transmembrane</keyword>
<evidence type="ECO:0000259" key="5">
    <source>
        <dbReference type="Pfam" id="PF20990"/>
    </source>
</evidence>
<accession>A0A7W7VID9</accession>
<feature type="signal peptide" evidence="3">
    <location>
        <begin position="1"/>
        <end position="26"/>
    </location>
</feature>
<evidence type="ECO:0000256" key="1">
    <source>
        <dbReference type="SAM" id="MobiDB-lite"/>
    </source>
</evidence>
<proteinExistence type="predicted"/>
<feature type="domain" description="Predicted membrane protein YciQ-like C-terminal" evidence="5">
    <location>
        <begin position="326"/>
        <end position="543"/>
    </location>
</feature>
<keyword evidence="3" id="KW-0732">Signal</keyword>
<evidence type="ECO:0000313" key="7">
    <source>
        <dbReference type="Proteomes" id="UP000520767"/>
    </source>
</evidence>
<dbReference type="Pfam" id="PF09972">
    <property type="entry name" value="DUF2207"/>
    <property type="match status" value="1"/>
</dbReference>
<keyword evidence="2" id="KW-1133">Transmembrane helix</keyword>
<feature type="domain" description="DUF2207" evidence="4">
    <location>
        <begin position="87"/>
        <end position="247"/>
    </location>
</feature>
<protein>
    <recommendedName>
        <fullName evidence="8">Membrane protein DUF2207</fullName>
    </recommendedName>
</protein>
<dbReference type="EMBL" id="JACHJQ010000009">
    <property type="protein sequence ID" value="MBB4911431.1"/>
    <property type="molecule type" value="Genomic_DNA"/>
</dbReference>
<evidence type="ECO:0000256" key="2">
    <source>
        <dbReference type="SAM" id="Phobius"/>
    </source>
</evidence>
<dbReference type="RefSeq" id="WP_184815418.1">
    <property type="nucleotide sequence ID" value="NZ_JACHJQ010000009.1"/>
</dbReference>
<dbReference type="InterPro" id="IPR018702">
    <property type="entry name" value="DUF2207"/>
</dbReference>